<evidence type="ECO:0000256" key="6">
    <source>
        <dbReference type="ARBA" id="ARBA00023136"/>
    </source>
</evidence>
<dbReference type="EMBL" id="CAUYUE010000005">
    <property type="protein sequence ID" value="CAK0777841.1"/>
    <property type="molecule type" value="Genomic_DNA"/>
</dbReference>
<dbReference type="PANTHER" id="PTHR11920">
    <property type="entry name" value="GUANYLYL CYCLASE"/>
    <property type="match status" value="1"/>
</dbReference>
<dbReference type="Gene3D" id="3.30.70.1230">
    <property type="entry name" value="Nucleotide cyclase"/>
    <property type="match status" value="1"/>
</dbReference>
<dbReference type="GO" id="GO:0004383">
    <property type="term" value="F:guanylate cyclase activity"/>
    <property type="evidence" value="ECO:0007669"/>
    <property type="project" value="UniProtKB-EC"/>
</dbReference>
<comment type="subcellular location">
    <subcellularLocation>
        <location evidence="1">Membrane</location>
        <topology evidence="1">Single-pass membrane protein</topology>
    </subcellularLocation>
</comment>
<keyword evidence="8" id="KW-0141">cGMP biosynthesis</keyword>
<evidence type="ECO:0000256" key="3">
    <source>
        <dbReference type="ARBA" id="ARBA00022692"/>
    </source>
</evidence>
<evidence type="ECO:0000313" key="12">
    <source>
        <dbReference type="EMBL" id="CAK0777841.1"/>
    </source>
</evidence>
<comment type="caution">
    <text evidence="12">The sequence shown here is derived from an EMBL/GenBank/DDBJ whole genome shotgun (WGS) entry which is preliminary data.</text>
</comment>
<evidence type="ECO:0000256" key="1">
    <source>
        <dbReference type="ARBA" id="ARBA00004167"/>
    </source>
</evidence>
<keyword evidence="3" id="KW-0812">Transmembrane</keyword>
<evidence type="ECO:0000259" key="11">
    <source>
        <dbReference type="PROSITE" id="PS50125"/>
    </source>
</evidence>
<evidence type="ECO:0000256" key="5">
    <source>
        <dbReference type="ARBA" id="ARBA00022989"/>
    </source>
</evidence>
<sequence length="951" mass="103661">MSLWTCLMTLIAGLIFLTCACTADLHVGIQTNEDPALPSASDYTSTFSGRVQEAVGETVNTMVLSDADLFAGVANNSLDFVLVGAASQSCLAYAYGISPLVSAVRLTSGQATAAVAGAIVTDSSQTDIAAIQDLSNKRIGCSGLDQLTGCQSQWAEMVDAGLGLFQASSQVLFANDSLTLLRGVKSGTVDVAFVQAGQLEGLAEDGVLKIGDYKLIAERNFTDFPYPTSTRLYPAQVVSATARVSPQLRSRVARALLEITSTDSAAMDGNYSRFTAPYDYTQIQTLQKEIGFLYANNTCHTVNSVNDIVSCPQGFSRSANDGCASRGLTCPEPFTCVCNPCVENALMPHDTVSPAVYLSAVMAGLLMACVAVYASCVLSYPSRVTLIAFDDLCIDAENPAFIGRSGLGYVVRAKYQGLQVVVKRAFPKIGRKPSIFDMHKDVSGASGLCFMIALARDNVRRILSRNTIRSRVAAVWEASRMRHSNLVESIGVCLGAYGDEILIVNRYMEKGTLNDLVHNTTVDMDQDLVLSILRDVACGLLFLHSKGVVGKNLRSHHLLLDSNYRCRIGTSLHPMDRNSRAAVWLAPEVLHGASRTCASDVYAFGFFMYEVLYRAEPFEGETTSVVVDEIMDTDADLPKRPFLGTKRRSLLVSTPESPIQALMISCWATNPDDRPDMETMYSLIQQTAPDKSSSLAERLMRGEALNKDLIDRLFPPFSEVREALNSKNSRNAPIREHAAVTVYYSDIVGFTELSSTMEARKVAEMLHALYRGLDDLIGLHGLFKVETVGDAFFCCGNLLGDTPDHVKRVAEYAIAAIKHAKTCRIDDRSNREILLRVGMHTGPVVSSIMGSMMANPRYTLLGEAVTVAMRMEKTAEPGRIQCSEEVASVLQKSHLSNRVKRRPGRVDVSGQTSLRTYWIATDDDVIIERQQQKLTTIMTSPIIEDLQSSLK</sequence>
<feature type="domain" description="Guanylate cyclase" evidence="11">
    <location>
        <begin position="741"/>
        <end position="872"/>
    </location>
</feature>
<dbReference type="Pfam" id="PF12974">
    <property type="entry name" value="Phosphonate-bd"/>
    <property type="match status" value="1"/>
</dbReference>
<feature type="domain" description="Protein kinase" evidence="10">
    <location>
        <begin position="396"/>
        <end position="684"/>
    </location>
</feature>
<keyword evidence="7" id="KW-0456">Lyase</keyword>
<organism evidence="12 13">
    <name type="scientific">Coccomyxa viridis</name>
    <dbReference type="NCBI Taxonomy" id="1274662"/>
    <lineage>
        <taxon>Eukaryota</taxon>
        <taxon>Viridiplantae</taxon>
        <taxon>Chlorophyta</taxon>
        <taxon>core chlorophytes</taxon>
        <taxon>Trebouxiophyceae</taxon>
        <taxon>Trebouxiophyceae incertae sedis</taxon>
        <taxon>Coccomyxaceae</taxon>
        <taxon>Coccomyxa</taxon>
    </lineage>
</organism>
<keyword evidence="4" id="KW-0547">Nucleotide-binding</keyword>
<proteinExistence type="predicted"/>
<reference evidence="12 13" key="1">
    <citation type="submission" date="2023-10" db="EMBL/GenBank/DDBJ databases">
        <authorList>
            <person name="Maclean D."/>
            <person name="Macfadyen A."/>
        </authorList>
    </citation>
    <scope>NUCLEOTIDE SEQUENCE [LARGE SCALE GENOMIC DNA]</scope>
</reference>
<keyword evidence="9" id="KW-0732">Signal</keyword>
<dbReference type="InterPro" id="IPR000719">
    <property type="entry name" value="Prot_kinase_dom"/>
</dbReference>
<keyword evidence="6" id="KW-0472">Membrane</keyword>
<evidence type="ECO:0000256" key="2">
    <source>
        <dbReference type="ARBA" id="ARBA00012202"/>
    </source>
</evidence>
<dbReference type="PROSITE" id="PS50125">
    <property type="entry name" value="GUANYLATE_CYCLASE_2"/>
    <property type="match status" value="1"/>
</dbReference>
<dbReference type="SUPFAM" id="SSF53850">
    <property type="entry name" value="Periplasmic binding protein-like II"/>
    <property type="match status" value="1"/>
</dbReference>
<dbReference type="InterPro" id="IPR050401">
    <property type="entry name" value="Cyclic_nucleotide_synthase"/>
</dbReference>
<dbReference type="InterPro" id="IPR001245">
    <property type="entry name" value="Ser-Thr/Tyr_kinase_cat_dom"/>
</dbReference>
<protein>
    <recommendedName>
        <fullName evidence="2">guanylate cyclase</fullName>
        <ecNumber evidence="2">4.6.1.2</ecNumber>
    </recommendedName>
</protein>
<name>A0AAV1I4D4_9CHLO</name>
<keyword evidence="5" id="KW-1133">Transmembrane helix</keyword>
<feature type="signal peptide" evidence="9">
    <location>
        <begin position="1"/>
        <end position="22"/>
    </location>
</feature>
<evidence type="ECO:0000256" key="4">
    <source>
        <dbReference type="ARBA" id="ARBA00022741"/>
    </source>
</evidence>
<dbReference type="GO" id="GO:0035556">
    <property type="term" value="P:intracellular signal transduction"/>
    <property type="evidence" value="ECO:0007669"/>
    <property type="project" value="InterPro"/>
</dbReference>
<evidence type="ECO:0000313" key="13">
    <source>
        <dbReference type="Proteomes" id="UP001314263"/>
    </source>
</evidence>
<feature type="chain" id="PRO_5043471814" description="guanylate cyclase" evidence="9">
    <location>
        <begin position="23"/>
        <end position="951"/>
    </location>
</feature>
<evidence type="ECO:0000256" key="7">
    <source>
        <dbReference type="ARBA" id="ARBA00023239"/>
    </source>
</evidence>
<dbReference type="GO" id="GO:0004672">
    <property type="term" value="F:protein kinase activity"/>
    <property type="evidence" value="ECO:0007669"/>
    <property type="project" value="InterPro"/>
</dbReference>
<gene>
    <name evidence="12" type="ORF">CVIRNUC_004535</name>
</gene>
<dbReference type="GO" id="GO:0004016">
    <property type="term" value="F:adenylate cyclase activity"/>
    <property type="evidence" value="ECO:0007669"/>
    <property type="project" value="TreeGrafter"/>
</dbReference>
<keyword evidence="13" id="KW-1185">Reference proteome</keyword>
<dbReference type="Proteomes" id="UP001314263">
    <property type="component" value="Unassembled WGS sequence"/>
</dbReference>
<dbReference type="Pfam" id="PF07714">
    <property type="entry name" value="PK_Tyr_Ser-Thr"/>
    <property type="match status" value="1"/>
</dbReference>
<dbReference type="PANTHER" id="PTHR11920:SF335">
    <property type="entry name" value="GUANYLATE CYCLASE"/>
    <property type="match status" value="1"/>
</dbReference>
<dbReference type="InterPro" id="IPR011009">
    <property type="entry name" value="Kinase-like_dom_sf"/>
</dbReference>
<dbReference type="SUPFAM" id="SSF56112">
    <property type="entry name" value="Protein kinase-like (PK-like)"/>
    <property type="match status" value="1"/>
</dbReference>
<dbReference type="InterPro" id="IPR029787">
    <property type="entry name" value="Nucleotide_cyclase"/>
</dbReference>
<dbReference type="Gene3D" id="1.10.510.10">
    <property type="entry name" value="Transferase(Phosphotransferase) domain 1"/>
    <property type="match status" value="1"/>
</dbReference>
<dbReference type="GO" id="GO:0005886">
    <property type="term" value="C:plasma membrane"/>
    <property type="evidence" value="ECO:0007669"/>
    <property type="project" value="TreeGrafter"/>
</dbReference>
<evidence type="ECO:0000259" key="10">
    <source>
        <dbReference type="PROSITE" id="PS50011"/>
    </source>
</evidence>
<dbReference type="Pfam" id="PF00211">
    <property type="entry name" value="Guanylate_cyc"/>
    <property type="match status" value="1"/>
</dbReference>
<dbReference type="GO" id="GO:0007168">
    <property type="term" value="P:receptor guanylyl cyclase signaling pathway"/>
    <property type="evidence" value="ECO:0007669"/>
    <property type="project" value="TreeGrafter"/>
</dbReference>
<evidence type="ECO:0000256" key="9">
    <source>
        <dbReference type="SAM" id="SignalP"/>
    </source>
</evidence>
<dbReference type="SMART" id="SM00044">
    <property type="entry name" value="CYCc"/>
    <property type="match status" value="1"/>
</dbReference>
<dbReference type="InterPro" id="IPR001054">
    <property type="entry name" value="A/G_cyclase"/>
</dbReference>
<accession>A0AAV1I4D4</accession>
<dbReference type="SUPFAM" id="SSF55073">
    <property type="entry name" value="Nucleotide cyclase"/>
    <property type="match status" value="1"/>
</dbReference>
<evidence type="ECO:0000256" key="8">
    <source>
        <dbReference type="ARBA" id="ARBA00023293"/>
    </source>
</evidence>
<dbReference type="EC" id="4.6.1.2" evidence="2"/>
<dbReference type="PROSITE" id="PS50011">
    <property type="entry name" value="PROTEIN_KINASE_DOM"/>
    <property type="match status" value="1"/>
</dbReference>
<dbReference type="AlphaFoldDB" id="A0AAV1I4D4"/>
<dbReference type="CDD" id="cd07302">
    <property type="entry name" value="CHD"/>
    <property type="match status" value="1"/>
</dbReference>
<dbReference type="GO" id="GO:0001653">
    <property type="term" value="F:peptide receptor activity"/>
    <property type="evidence" value="ECO:0007669"/>
    <property type="project" value="TreeGrafter"/>
</dbReference>
<dbReference type="GO" id="GO:0005524">
    <property type="term" value="F:ATP binding"/>
    <property type="evidence" value="ECO:0007669"/>
    <property type="project" value="InterPro"/>
</dbReference>